<comment type="caution">
    <text evidence="10">The sequence shown here is derived from an EMBL/GenBank/DDBJ whole genome shotgun (WGS) entry which is preliminary data.</text>
</comment>
<keyword evidence="7" id="KW-0411">Iron-sulfur</keyword>
<dbReference type="InterPro" id="IPR036010">
    <property type="entry name" value="2Fe-2S_ferredoxin-like_sf"/>
</dbReference>
<dbReference type="NCBIfam" id="TIGR02008">
    <property type="entry name" value="fdx_plant"/>
    <property type="match status" value="1"/>
</dbReference>
<dbReference type="GO" id="GO:0051537">
    <property type="term" value="F:2 iron, 2 sulfur cluster binding"/>
    <property type="evidence" value="ECO:0007669"/>
    <property type="project" value="UniProtKB-KW"/>
</dbReference>
<gene>
    <name evidence="10" type="ORF">IM880_02090</name>
</gene>
<dbReference type="InterPro" id="IPR001041">
    <property type="entry name" value="2Fe-2S_ferredoxin-type"/>
</dbReference>
<evidence type="ECO:0000256" key="3">
    <source>
        <dbReference type="ARBA" id="ARBA00022714"/>
    </source>
</evidence>
<dbReference type="GO" id="GO:0009055">
    <property type="term" value="F:electron transfer activity"/>
    <property type="evidence" value="ECO:0007669"/>
    <property type="project" value="InterPro"/>
</dbReference>
<dbReference type="PANTHER" id="PTHR43112:SF30">
    <property type="entry name" value="FERREDOXIN-3, CHLOROPLASTIC"/>
    <property type="match status" value="1"/>
</dbReference>
<reference evidence="10" key="2">
    <citation type="submission" date="2021-01" db="EMBL/GenBank/DDBJ databases">
        <authorList>
            <person name="Vargas Peralta D."/>
        </authorList>
    </citation>
    <scope>NUCLEOTIDE SEQUENCE</scope>
    <source>
        <strain evidence="10">A3</strain>
    </source>
</reference>
<sequence>MSAKVFDIIDLENNIHFQCREDVYILDAGEEAGFSLPYSSRAGADPSSVARLISGQVDQSDGSYLDDNQKAAGFFLTDTSYPMSDCVVRFFAEEELPR</sequence>
<proteinExistence type="inferred from homology"/>
<protein>
    <submittedName>
        <fullName evidence="10">Ferredoxin</fullName>
    </submittedName>
</protein>
<evidence type="ECO:0000259" key="9">
    <source>
        <dbReference type="Pfam" id="PF00111"/>
    </source>
</evidence>
<keyword evidence="3" id="KW-0001">2Fe-2S</keyword>
<dbReference type="GO" id="GO:0046872">
    <property type="term" value="F:metal ion binding"/>
    <property type="evidence" value="ECO:0007669"/>
    <property type="project" value="UniProtKB-KW"/>
</dbReference>
<dbReference type="Pfam" id="PF00111">
    <property type="entry name" value="Fer2"/>
    <property type="match status" value="1"/>
</dbReference>
<evidence type="ECO:0000256" key="4">
    <source>
        <dbReference type="ARBA" id="ARBA00022723"/>
    </source>
</evidence>
<dbReference type="InterPro" id="IPR010241">
    <property type="entry name" value="Fd_pln"/>
</dbReference>
<dbReference type="CDD" id="cd00207">
    <property type="entry name" value="fer2"/>
    <property type="match status" value="1"/>
</dbReference>
<evidence type="ECO:0000256" key="2">
    <source>
        <dbReference type="ARBA" id="ARBA00022448"/>
    </source>
</evidence>
<accession>A0AAW4NV58</accession>
<dbReference type="GO" id="GO:0022900">
    <property type="term" value="P:electron transport chain"/>
    <property type="evidence" value="ECO:0007669"/>
    <property type="project" value="InterPro"/>
</dbReference>
<evidence type="ECO:0000256" key="7">
    <source>
        <dbReference type="ARBA" id="ARBA00023014"/>
    </source>
</evidence>
<dbReference type="RefSeq" id="WP_174878290.1">
    <property type="nucleotide sequence ID" value="NZ_CABHLY010000024.1"/>
</dbReference>
<evidence type="ECO:0000313" key="11">
    <source>
        <dbReference type="Proteomes" id="UP000696310"/>
    </source>
</evidence>
<dbReference type="InterPro" id="IPR012675">
    <property type="entry name" value="Beta-grasp_dom_sf"/>
</dbReference>
<dbReference type="AlphaFoldDB" id="A0AAW4NV58"/>
<reference evidence="10" key="1">
    <citation type="journal article" date="2021" name="bioRxiv">
        <title>Identification of Pectobacterium species isolated from the soft rot of tetecho (Neobuxbaumia tetetzo), a columnar cactus, and associated metagenomics.</title>
        <authorList>
            <person name="Vargas-Peralta D."/>
            <person name="Narvaez-Barragan D.A."/>
            <person name="de Sandozequi A."/>
            <person name="Romero-Gutierrez M.F."/>
            <person name="Segovia L."/>
            <person name="Martinez-Anaya C."/>
            <person name="Alcaraz L.D."/>
            <person name="de la Torre Almaraz R."/>
        </authorList>
    </citation>
    <scope>NUCLEOTIDE SEQUENCE</scope>
    <source>
        <strain evidence="10">A3</strain>
    </source>
</reference>
<dbReference type="Proteomes" id="UP000696310">
    <property type="component" value="Unassembled WGS sequence"/>
</dbReference>
<keyword evidence="5" id="KW-0249">Electron transport</keyword>
<keyword evidence="2" id="KW-0813">Transport</keyword>
<evidence type="ECO:0000313" key="10">
    <source>
        <dbReference type="EMBL" id="MBW5890989.1"/>
    </source>
</evidence>
<feature type="domain" description="2Fe-2S ferredoxin-type" evidence="9">
    <location>
        <begin position="13"/>
        <end position="76"/>
    </location>
</feature>
<keyword evidence="6" id="KW-0408">Iron</keyword>
<name>A0AAW4NV58_9GAMM</name>
<dbReference type="SUPFAM" id="SSF54292">
    <property type="entry name" value="2Fe-2S ferredoxin-like"/>
    <property type="match status" value="1"/>
</dbReference>
<dbReference type="EMBL" id="JAESHX010000010">
    <property type="protein sequence ID" value="MBW5890989.1"/>
    <property type="molecule type" value="Genomic_DNA"/>
</dbReference>
<comment type="similarity">
    <text evidence="1">Belongs to the 2Fe2S plant-type ferredoxin family.</text>
</comment>
<comment type="cofactor">
    <cofactor evidence="8">
        <name>[2Fe-2S] cluster</name>
        <dbReference type="ChEBI" id="CHEBI:190135"/>
    </cofactor>
</comment>
<organism evidence="10 11">
    <name type="scientific">Pectobacterium polaris</name>
    <dbReference type="NCBI Taxonomy" id="2042057"/>
    <lineage>
        <taxon>Bacteria</taxon>
        <taxon>Pseudomonadati</taxon>
        <taxon>Pseudomonadota</taxon>
        <taxon>Gammaproteobacteria</taxon>
        <taxon>Enterobacterales</taxon>
        <taxon>Pectobacteriaceae</taxon>
        <taxon>Pectobacterium</taxon>
    </lineage>
</organism>
<evidence type="ECO:0000256" key="1">
    <source>
        <dbReference type="ARBA" id="ARBA00007874"/>
    </source>
</evidence>
<evidence type="ECO:0000256" key="6">
    <source>
        <dbReference type="ARBA" id="ARBA00023004"/>
    </source>
</evidence>
<dbReference type="Gene3D" id="3.10.20.30">
    <property type="match status" value="1"/>
</dbReference>
<keyword evidence="4" id="KW-0479">Metal-binding</keyword>
<evidence type="ECO:0000256" key="5">
    <source>
        <dbReference type="ARBA" id="ARBA00022982"/>
    </source>
</evidence>
<evidence type="ECO:0000256" key="8">
    <source>
        <dbReference type="ARBA" id="ARBA00034078"/>
    </source>
</evidence>
<dbReference type="PANTHER" id="PTHR43112">
    <property type="entry name" value="FERREDOXIN"/>
    <property type="match status" value="1"/>
</dbReference>